<evidence type="ECO:0000256" key="2">
    <source>
        <dbReference type="ARBA" id="ARBA00022448"/>
    </source>
</evidence>
<feature type="transmembrane region" description="Helical" evidence="8">
    <location>
        <begin position="43"/>
        <end position="63"/>
    </location>
</feature>
<dbReference type="SUPFAM" id="SSF52540">
    <property type="entry name" value="P-loop containing nucleoside triphosphate hydrolases"/>
    <property type="match status" value="1"/>
</dbReference>
<evidence type="ECO:0000256" key="1">
    <source>
        <dbReference type="ARBA" id="ARBA00004651"/>
    </source>
</evidence>
<dbReference type="Gene3D" id="3.40.50.300">
    <property type="entry name" value="P-loop containing nucleotide triphosphate hydrolases"/>
    <property type="match status" value="1"/>
</dbReference>
<keyword evidence="12" id="KW-1185">Reference proteome</keyword>
<feature type="domain" description="ABC transporter" evidence="9">
    <location>
        <begin position="298"/>
        <end position="503"/>
    </location>
</feature>
<keyword evidence="5" id="KW-0067">ATP-binding</keyword>
<keyword evidence="7 8" id="KW-0472">Membrane</keyword>
<feature type="transmembrane region" description="Helical" evidence="8">
    <location>
        <begin position="244"/>
        <end position="263"/>
    </location>
</feature>
<dbReference type="GO" id="GO:0005524">
    <property type="term" value="F:ATP binding"/>
    <property type="evidence" value="ECO:0007669"/>
    <property type="project" value="UniProtKB-KW"/>
</dbReference>
<evidence type="ECO:0000256" key="8">
    <source>
        <dbReference type="SAM" id="Phobius"/>
    </source>
</evidence>
<sequence>MQIKSPWLALFLAIVHAFSGLTILLFSSWFIAACAVAGTGFNYMLPAVLIRALALIRISSGYAQMWVGHSHLLNLLAKLRLNLFSKLKNQLTFTTGIESDKLTFQTEAIASIWVGWVSQNASAWLAMAVLTIFTVLQLPVFSFAWISFVLVCAVIYLYLIVIGIKAAKRSLAIRQELECDIEHYVNAAPIWHMYQDIEHPKAGEYFKMNRQHQNSQDNASLWLLILCFVSVVYLFSVIQVSQVFSPVILVLPMAIMAAPDWFGRIFATQTRLMDYITSVKNIKDISGVKPLTRQTCKISTIKVSDFAAQGAKHKPVSFLLEPHSLLLLQGGSGVGKSRLLQAISGLISYTGKRQINGVELEGVLDDCIYIEQSPYCLSATLRDNIKLANASVTDDRINQVLSQLNLSQLELKGSTADKPNKLDQWIGEKGRKLSGGELKRIGLARAMVSNASMILLDEPFEGLDQANITHVVNIINTLSQTKGVIVASHIIPQQLQSTSSLQLS</sequence>
<evidence type="ECO:0000256" key="5">
    <source>
        <dbReference type="ARBA" id="ARBA00022840"/>
    </source>
</evidence>
<feature type="transmembrane region" description="Helical" evidence="8">
    <location>
        <begin position="7"/>
        <end position="31"/>
    </location>
</feature>
<evidence type="ECO:0008006" key="13">
    <source>
        <dbReference type="Google" id="ProtNLM"/>
    </source>
</evidence>
<keyword evidence="4" id="KW-0547">Nucleotide-binding</keyword>
<dbReference type="PANTHER" id="PTHR24223">
    <property type="entry name" value="ATP-BINDING CASSETTE SUB-FAMILY C"/>
    <property type="match status" value="1"/>
</dbReference>
<feature type="transmembrane region" description="Helical" evidence="8">
    <location>
        <begin position="121"/>
        <end position="138"/>
    </location>
</feature>
<evidence type="ECO:0000256" key="6">
    <source>
        <dbReference type="ARBA" id="ARBA00022989"/>
    </source>
</evidence>
<evidence type="ECO:0000259" key="10">
    <source>
        <dbReference type="PROSITE" id="PS50929"/>
    </source>
</evidence>
<name>A0A2S7UU49_9GAMM</name>
<evidence type="ECO:0000259" key="9">
    <source>
        <dbReference type="PROSITE" id="PS50893"/>
    </source>
</evidence>
<dbReference type="OrthoDB" id="6336411at2"/>
<proteinExistence type="predicted"/>
<keyword evidence="2" id="KW-0813">Transport</keyword>
<keyword evidence="3 8" id="KW-0812">Transmembrane</keyword>
<dbReference type="GO" id="GO:0005886">
    <property type="term" value="C:plasma membrane"/>
    <property type="evidence" value="ECO:0007669"/>
    <property type="project" value="UniProtKB-SubCell"/>
</dbReference>
<evidence type="ECO:0000256" key="4">
    <source>
        <dbReference type="ARBA" id="ARBA00022741"/>
    </source>
</evidence>
<dbReference type="PROSITE" id="PS50929">
    <property type="entry name" value="ABC_TM1F"/>
    <property type="match status" value="1"/>
</dbReference>
<dbReference type="GO" id="GO:0140359">
    <property type="term" value="F:ABC-type transporter activity"/>
    <property type="evidence" value="ECO:0007669"/>
    <property type="project" value="InterPro"/>
</dbReference>
<reference evidence="11 12" key="1">
    <citation type="submission" date="2016-12" db="EMBL/GenBank/DDBJ databases">
        <title>Diversity of luminous bacteria.</title>
        <authorList>
            <person name="Yoshizawa S."/>
            <person name="Kogure K."/>
        </authorList>
    </citation>
    <scope>NUCLEOTIDE SEQUENCE [LARGE SCALE GENOMIC DNA]</scope>
    <source>
        <strain evidence="11 12">SA4-48</strain>
    </source>
</reference>
<dbReference type="InterPro" id="IPR036640">
    <property type="entry name" value="ABC1_TM_sf"/>
</dbReference>
<dbReference type="Proteomes" id="UP000239007">
    <property type="component" value="Unassembled WGS sequence"/>
</dbReference>
<dbReference type="SUPFAM" id="SSF90123">
    <property type="entry name" value="ABC transporter transmembrane region"/>
    <property type="match status" value="1"/>
</dbReference>
<dbReference type="InterPro" id="IPR003593">
    <property type="entry name" value="AAA+_ATPase"/>
</dbReference>
<dbReference type="InterPro" id="IPR003439">
    <property type="entry name" value="ABC_transporter-like_ATP-bd"/>
</dbReference>
<dbReference type="Pfam" id="PF00005">
    <property type="entry name" value="ABC_tran"/>
    <property type="match status" value="1"/>
</dbReference>
<evidence type="ECO:0000256" key="3">
    <source>
        <dbReference type="ARBA" id="ARBA00022692"/>
    </source>
</evidence>
<gene>
    <name evidence="11" type="ORF">BTO11_07445</name>
</gene>
<dbReference type="PROSITE" id="PS50893">
    <property type="entry name" value="ABC_TRANSPORTER_2"/>
    <property type="match status" value="1"/>
</dbReference>
<comment type="caution">
    <text evidence="11">The sequence shown here is derived from an EMBL/GenBank/DDBJ whole genome shotgun (WGS) entry which is preliminary data.</text>
</comment>
<evidence type="ECO:0000313" key="12">
    <source>
        <dbReference type="Proteomes" id="UP000239007"/>
    </source>
</evidence>
<dbReference type="AlphaFoldDB" id="A0A2S7UU49"/>
<accession>A0A2S7UU49</accession>
<dbReference type="EMBL" id="MSCH01000003">
    <property type="protein sequence ID" value="PQJ53516.1"/>
    <property type="molecule type" value="Genomic_DNA"/>
</dbReference>
<dbReference type="SMART" id="SM00382">
    <property type="entry name" value="AAA"/>
    <property type="match status" value="1"/>
</dbReference>
<evidence type="ECO:0000313" key="11">
    <source>
        <dbReference type="EMBL" id="PQJ53516.1"/>
    </source>
</evidence>
<feature type="transmembrane region" description="Helical" evidence="8">
    <location>
        <begin position="219"/>
        <end position="238"/>
    </location>
</feature>
<comment type="subcellular location">
    <subcellularLocation>
        <location evidence="1">Cell membrane</location>
        <topology evidence="1">Multi-pass membrane protein</topology>
    </subcellularLocation>
</comment>
<protein>
    <recommendedName>
        <fullName evidence="13">ABC transporter domain-containing protein</fullName>
    </recommendedName>
</protein>
<keyword evidence="6 8" id="KW-1133">Transmembrane helix</keyword>
<evidence type="ECO:0000256" key="7">
    <source>
        <dbReference type="ARBA" id="ARBA00023136"/>
    </source>
</evidence>
<organism evidence="11 12">
    <name type="scientific">Psychrosphaera saromensis</name>
    <dbReference type="NCBI Taxonomy" id="716813"/>
    <lineage>
        <taxon>Bacteria</taxon>
        <taxon>Pseudomonadati</taxon>
        <taxon>Pseudomonadota</taxon>
        <taxon>Gammaproteobacteria</taxon>
        <taxon>Alteromonadales</taxon>
        <taxon>Pseudoalteromonadaceae</taxon>
        <taxon>Psychrosphaera</taxon>
    </lineage>
</organism>
<dbReference type="InterPro" id="IPR017871">
    <property type="entry name" value="ABC_transporter-like_CS"/>
</dbReference>
<feature type="domain" description="ABC transmembrane type-1" evidence="10">
    <location>
        <begin position="7"/>
        <end position="87"/>
    </location>
</feature>
<dbReference type="GO" id="GO:0016887">
    <property type="term" value="F:ATP hydrolysis activity"/>
    <property type="evidence" value="ECO:0007669"/>
    <property type="project" value="InterPro"/>
</dbReference>
<dbReference type="PROSITE" id="PS00211">
    <property type="entry name" value="ABC_TRANSPORTER_1"/>
    <property type="match status" value="1"/>
</dbReference>
<dbReference type="InterPro" id="IPR027417">
    <property type="entry name" value="P-loop_NTPase"/>
</dbReference>
<dbReference type="RefSeq" id="WP_105052002.1">
    <property type="nucleotide sequence ID" value="NZ_BMYG01000002.1"/>
</dbReference>
<feature type="transmembrane region" description="Helical" evidence="8">
    <location>
        <begin position="144"/>
        <end position="164"/>
    </location>
</feature>
<dbReference type="InterPro" id="IPR050173">
    <property type="entry name" value="ABC_transporter_C-like"/>
</dbReference>
<dbReference type="PROSITE" id="PS51257">
    <property type="entry name" value="PROKAR_LIPOPROTEIN"/>
    <property type="match status" value="1"/>
</dbReference>
<dbReference type="InterPro" id="IPR011527">
    <property type="entry name" value="ABC1_TM_dom"/>
</dbReference>